<dbReference type="Proteomes" id="UP000315750">
    <property type="component" value="Chromosome"/>
</dbReference>
<dbReference type="KEGG" id="amuc:Pan181_14650"/>
<dbReference type="SMART" id="SM00867">
    <property type="entry name" value="YceI"/>
    <property type="match status" value="1"/>
</dbReference>
<accession>A0A518AKQ1</accession>
<dbReference type="AlphaFoldDB" id="A0A518AKQ1"/>
<gene>
    <name evidence="3" type="ORF">Pan181_14650</name>
</gene>
<proteinExistence type="predicted"/>
<feature type="chain" id="PRO_5022222140" description="Lipid/polyisoprenoid-binding YceI-like domain-containing protein" evidence="1">
    <location>
        <begin position="25"/>
        <end position="191"/>
    </location>
</feature>
<feature type="domain" description="Lipid/polyisoprenoid-binding YceI-like" evidence="2">
    <location>
        <begin position="26"/>
        <end position="188"/>
    </location>
</feature>
<name>A0A518AKQ1_9BACT</name>
<evidence type="ECO:0000313" key="3">
    <source>
        <dbReference type="EMBL" id="QDU55276.1"/>
    </source>
</evidence>
<reference evidence="3 4" key="1">
    <citation type="submission" date="2019-02" db="EMBL/GenBank/DDBJ databases">
        <title>Deep-cultivation of Planctomycetes and their phenomic and genomic characterization uncovers novel biology.</title>
        <authorList>
            <person name="Wiegand S."/>
            <person name="Jogler M."/>
            <person name="Boedeker C."/>
            <person name="Pinto D."/>
            <person name="Vollmers J."/>
            <person name="Rivas-Marin E."/>
            <person name="Kohn T."/>
            <person name="Peeters S.H."/>
            <person name="Heuer A."/>
            <person name="Rast P."/>
            <person name="Oberbeckmann S."/>
            <person name="Bunk B."/>
            <person name="Jeske O."/>
            <person name="Meyerdierks A."/>
            <person name="Storesund J.E."/>
            <person name="Kallscheuer N."/>
            <person name="Luecker S."/>
            <person name="Lage O.M."/>
            <person name="Pohl T."/>
            <person name="Merkel B.J."/>
            <person name="Hornburger P."/>
            <person name="Mueller R.-W."/>
            <person name="Bruemmer F."/>
            <person name="Labrenz M."/>
            <person name="Spormann A.M."/>
            <person name="Op den Camp H."/>
            <person name="Overmann J."/>
            <person name="Amann R."/>
            <person name="Jetten M.S.M."/>
            <person name="Mascher T."/>
            <person name="Medema M.H."/>
            <person name="Devos D.P."/>
            <person name="Kaster A.-K."/>
            <person name="Ovreas L."/>
            <person name="Rohde M."/>
            <person name="Galperin M.Y."/>
            <person name="Jogler C."/>
        </authorList>
    </citation>
    <scope>NUCLEOTIDE SEQUENCE [LARGE SCALE GENOMIC DNA]</scope>
    <source>
        <strain evidence="3 4">Pan181</strain>
    </source>
</reference>
<keyword evidence="4" id="KW-1185">Reference proteome</keyword>
<sequence precursor="true">MKKMFRFALFAAMAVVASSASVQAKDYEVDGAHTSVSFQVAHGGISWTHGRFNTVSGAFTVDAANPASQQFTMNIEAASIDTNNAQRDDHLKSPDFFNVKQFPAITFKSTSVEKSEKGLKVTGNMTMHGVTKPISFELQGGKSIEFPAGVERIGYSTAFKLKRSDYGMANMLEAVGDEIFVNISFEGTKAK</sequence>
<evidence type="ECO:0000259" key="2">
    <source>
        <dbReference type="SMART" id="SM00867"/>
    </source>
</evidence>
<dbReference type="Gene3D" id="2.40.128.110">
    <property type="entry name" value="Lipid/polyisoprenoid-binding, YceI-like"/>
    <property type="match status" value="1"/>
</dbReference>
<protein>
    <recommendedName>
        <fullName evidence="2">Lipid/polyisoprenoid-binding YceI-like domain-containing protein</fullName>
    </recommendedName>
</protein>
<feature type="signal peptide" evidence="1">
    <location>
        <begin position="1"/>
        <end position="24"/>
    </location>
</feature>
<organism evidence="3 4">
    <name type="scientific">Aeoliella mucimassa</name>
    <dbReference type="NCBI Taxonomy" id="2527972"/>
    <lineage>
        <taxon>Bacteria</taxon>
        <taxon>Pseudomonadati</taxon>
        <taxon>Planctomycetota</taxon>
        <taxon>Planctomycetia</taxon>
        <taxon>Pirellulales</taxon>
        <taxon>Lacipirellulaceae</taxon>
        <taxon>Aeoliella</taxon>
    </lineage>
</organism>
<evidence type="ECO:0000256" key="1">
    <source>
        <dbReference type="SAM" id="SignalP"/>
    </source>
</evidence>
<dbReference type="EMBL" id="CP036278">
    <property type="protein sequence ID" value="QDU55276.1"/>
    <property type="molecule type" value="Genomic_DNA"/>
</dbReference>
<dbReference type="RefSeq" id="WP_145246151.1">
    <property type="nucleotide sequence ID" value="NZ_CP036278.1"/>
</dbReference>
<keyword evidence="1" id="KW-0732">Signal</keyword>
<dbReference type="Pfam" id="PF04264">
    <property type="entry name" value="YceI"/>
    <property type="match status" value="1"/>
</dbReference>
<dbReference type="PANTHER" id="PTHR34406">
    <property type="entry name" value="PROTEIN YCEI"/>
    <property type="match status" value="1"/>
</dbReference>
<dbReference type="PANTHER" id="PTHR34406:SF1">
    <property type="entry name" value="PROTEIN YCEI"/>
    <property type="match status" value="1"/>
</dbReference>
<dbReference type="SUPFAM" id="SSF101874">
    <property type="entry name" value="YceI-like"/>
    <property type="match status" value="1"/>
</dbReference>
<dbReference type="InterPro" id="IPR007372">
    <property type="entry name" value="Lipid/polyisoprenoid-bd_YceI"/>
</dbReference>
<dbReference type="InterPro" id="IPR036761">
    <property type="entry name" value="TTHA0802/YceI-like_sf"/>
</dbReference>
<evidence type="ECO:0000313" key="4">
    <source>
        <dbReference type="Proteomes" id="UP000315750"/>
    </source>
</evidence>
<dbReference type="OrthoDB" id="9811006at2"/>